<accession>A0ABN9BVN6</accession>
<dbReference type="Proteomes" id="UP001162483">
    <property type="component" value="Unassembled WGS sequence"/>
</dbReference>
<sequence length="74" mass="9240">YKLIWVIFFTKKITEYILEKIYEDYLFAQFYKKKHFFPKFLYFFIYIAKIIKIPVVNKYHQNKALSVSKKMVKN</sequence>
<dbReference type="EMBL" id="CATNWA010006136">
    <property type="protein sequence ID" value="CAI9551512.1"/>
    <property type="molecule type" value="Genomic_DNA"/>
</dbReference>
<organism evidence="1 2">
    <name type="scientific">Staurois parvus</name>
    <dbReference type="NCBI Taxonomy" id="386267"/>
    <lineage>
        <taxon>Eukaryota</taxon>
        <taxon>Metazoa</taxon>
        <taxon>Chordata</taxon>
        <taxon>Craniata</taxon>
        <taxon>Vertebrata</taxon>
        <taxon>Euteleostomi</taxon>
        <taxon>Amphibia</taxon>
        <taxon>Batrachia</taxon>
        <taxon>Anura</taxon>
        <taxon>Neobatrachia</taxon>
        <taxon>Ranoidea</taxon>
        <taxon>Ranidae</taxon>
        <taxon>Staurois</taxon>
    </lineage>
</organism>
<keyword evidence="2" id="KW-1185">Reference proteome</keyword>
<gene>
    <name evidence="1" type="ORF">SPARVUS_LOCUS3754134</name>
</gene>
<evidence type="ECO:0000313" key="2">
    <source>
        <dbReference type="Proteomes" id="UP001162483"/>
    </source>
</evidence>
<reference evidence="1" key="1">
    <citation type="submission" date="2023-05" db="EMBL/GenBank/DDBJ databases">
        <authorList>
            <person name="Stuckert A."/>
        </authorList>
    </citation>
    <scope>NUCLEOTIDE SEQUENCE</scope>
</reference>
<name>A0ABN9BVN6_9NEOB</name>
<evidence type="ECO:0000313" key="1">
    <source>
        <dbReference type="EMBL" id="CAI9551512.1"/>
    </source>
</evidence>
<comment type="caution">
    <text evidence="1">The sequence shown here is derived from an EMBL/GenBank/DDBJ whole genome shotgun (WGS) entry which is preliminary data.</text>
</comment>
<proteinExistence type="predicted"/>
<evidence type="ECO:0008006" key="3">
    <source>
        <dbReference type="Google" id="ProtNLM"/>
    </source>
</evidence>
<feature type="non-terminal residue" evidence="1">
    <location>
        <position position="1"/>
    </location>
</feature>
<protein>
    <recommendedName>
        <fullName evidence="3">Glycosyltransferase family 2 protein</fullName>
    </recommendedName>
</protein>